<feature type="transmembrane region" description="Helical" evidence="10">
    <location>
        <begin position="301"/>
        <end position="322"/>
    </location>
</feature>
<dbReference type="EMBL" id="MWPR01000066">
    <property type="protein sequence ID" value="ORJ47644.1"/>
    <property type="molecule type" value="Genomic_DNA"/>
</dbReference>
<dbReference type="InterPro" id="IPR050368">
    <property type="entry name" value="ClC-type_chloride_channel"/>
</dbReference>
<comment type="subcellular location">
    <subcellularLocation>
        <location evidence="1 10">Cell membrane</location>
        <topology evidence="1 10">Multi-pass membrane protein</topology>
    </subcellularLocation>
</comment>
<keyword evidence="12" id="KW-1185">Reference proteome</keyword>
<gene>
    <name evidence="11" type="ORF">B2M27_24895</name>
</gene>
<dbReference type="InterPro" id="IPR014743">
    <property type="entry name" value="Cl-channel_core"/>
</dbReference>
<feature type="transmembrane region" description="Helical" evidence="10">
    <location>
        <begin position="149"/>
        <end position="170"/>
    </location>
</feature>
<dbReference type="HAMAP" id="MF_01115">
    <property type="entry name" value="CLC_YfeO"/>
    <property type="match status" value="1"/>
</dbReference>
<evidence type="ECO:0000256" key="10">
    <source>
        <dbReference type="HAMAP-Rule" id="MF_01115"/>
    </source>
</evidence>
<keyword evidence="4 10" id="KW-1003">Cell membrane</keyword>
<feature type="transmembrane region" description="Helical" evidence="10">
    <location>
        <begin position="124"/>
        <end position="143"/>
    </location>
</feature>
<keyword evidence="9 10" id="KW-0407">Ion channel</keyword>
<sequence>MLHPRARTMLLLALPALIIGVASSLVLLLIMKVAAVLQLILWNGLPYRLGLTPDSPFWVIMMLTLTGLAVGLVIRYSAGHGGPDPATEPLIGAPVQISALPGLLVALVLGLAGGVSLGPEHPVMVLNIALAVALGGKLFPRVAPLDWTILASAGTIGALFGTPVAAALIFSQTLNSSTDLPLWDRLFAPLMAAAAGALTTGLFFHPHFALPVAHYPQMHLVDIISGAVVCAIAIALGMVAVWCLPRLHQLMHRLKSPVLMLGIGGFILGVLGVIGGNITLFKGLDEMQQMAFSQTFSVTDYLLFAVIKLAALVVAAACGFRGGRIFPAVFVGVALGLMLHEHVDAVPAAITISCAILGMVLVVTRDAWLSLFMAAAVVPDTSLLPLLCIVMLPAWLLLAGKPVMIAPRKK</sequence>
<dbReference type="RefSeq" id="WP_085007636.1">
    <property type="nucleotide sequence ID" value="NZ_MWPR01000066.1"/>
</dbReference>
<dbReference type="PANTHER" id="PTHR43427:SF9">
    <property type="entry name" value="ION-TRANSPORT PROTEIN YFEO-RELATED"/>
    <property type="match status" value="1"/>
</dbReference>
<feature type="transmembrane region" description="Helical" evidence="10">
    <location>
        <begin position="223"/>
        <end position="245"/>
    </location>
</feature>
<organism evidence="11 12">
    <name type="scientific">Kluyvera intermedia</name>
    <name type="common">Enterobacter intermedius</name>
    <dbReference type="NCBI Taxonomy" id="61648"/>
    <lineage>
        <taxon>Bacteria</taxon>
        <taxon>Pseudomonadati</taxon>
        <taxon>Pseudomonadota</taxon>
        <taxon>Gammaproteobacteria</taxon>
        <taxon>Enterobacterales</taxon>
        <taxon>Enterobacteriaceae</taxon>
        <taxon>Kluyvera</taxon>
    </lineage>
</organism>
<evidence type="ECO:0000313" key="12">
    <source>
        <dbReference type="Proteomes" id="UP000192521"/>
    </source>
</evidence>
<feature type="transmembrane region" description="Helical" evidence="10">
    <location>
        <begin position="383"/>
        <end position="400"/>
    </location>
</feature>
<keyword evidence="7 10" id="KW-0406">Ion transport</keyword>
<keyword evidence="8 10" id="KW-0472">Membrane</keyword>
<dbReference type="Gene3D" id="1.10.3080.10">
    <property type="entry name" value="Clc chloride channel"/>
    <property type="match status" value="1"/>
</dbReference>
<comment type="similarity">
    <text evidence="2 10">Belongs to the chloride channel (TC 2.A.49) family.</text>
</comment>
<dbReference type="Pfam" id="PF00654">
    <property type="entry name" value="Voltage_CLC"/>
    <property type="match status" value="1"/>
</dbReference>
<evidence type="ECO:0000256" key="8">
    <source>
        <dbReference type="ARBA" id="ARBA00023136"/>
    </source>
</evidence>
<accession>A0ABX3U7X8</accession>
<dbReference type="CDD" id="cd00400">
    <property type="entry name" value="Voltage_gated_ClC"/>
    <property type="match status" value="1"/>
</dbReference>
<comment type="caution">
    <text evidence="11">The sequence shown here is derived from an EMBL/GenBank/DDBJ whole genome shotgun (WGS) entry which is preliminary data.</text>
</comment>
<feature type="transmembrane region" description="Helical" evidence="10">
    <location>
        <begin position="12"/>
        <end position="45"/>
    </location>
</feature>
<dbReference type="PRINTS" id="PR00762">
    <property type="entry name" value="CLCHANNEL"/>
</dbReference>
<keyword evidence="3 10" id="KW-0813">Transport</keyword>
<evidence type="ECO:0000256" key="2">
    <source>
        <dbReference type="ARBA" id="ARBA00009476"/>
    </source>
</evidence>
<feature type="transmembrane region" description="Helical" evidence="10">
    <location>
        <begin position="182"/>
        <end position="203"/>
    </location>
</feature>
<evidence type="ECO:0000256" key="1">
    <source>
        <dbReference type="ARBA" id="ARBA00004651"/>
    </source>
</evidence>
<feature type="transmembrane region" description="Helical" evidence="10">
    <location>
        <begin position="343"/>
        <end position="363"/>
    </location>
</feature>
<dbReference type="PANTHER" id="PTHR43427">
    <property type="entry name" value="CHLORIDE CHANNEL PROTEIN CLC-E"/>
    <property type="match status" value="1"/>
</dbReference>
<keyword evidence="5 10" id="KW-0812">Transmembrane</keyword>
<evidence type="ECO:0000256" key="4">
    <source>
        <dbReference type="ARBA" id="ARBA00022475"/>
    </source>
</evidence>
<proteinExistence type="inferred from homology"/>
<name>A0ABX3U7X8_KLUIN</name>
<dbReference type="InterPro" id="IPR001807">
    <property type="entry name" value="ClC"/>
</dbReference>
<evidence type="ECO:0000256" key="3">
    <source>
        <dbReference type="ARBA" id="ARBA00022448"/>
    </source>
</evidence>
<dbReference type="NCBIfam" id="NF002971">
    <property type="entry name" value="PRK03655.1"/>
    <property type="match status" value="1"/>
</dbReference>
<evidence type="ECO:0000256" key="9">
    <source>
        <dbReference type="ARBA" id="ARBA00023303"/>
    </source>
</evidence>
<evidence type="ECO:0000256" key="7">
    <source>
        <dbReference type="ARBA" id="ARBA00023065"/>
    </source>
</evidence>
<feature type="transmembrane region" description="Helical" evidence="10">
    <location>
        <begin position="257"/>
        <end position="281"/>
    </location>
</feature>
<feature type="transmembrane region" description="Helical" evidence="10">
    <location>
        <begin position="57"/>
        <end position="78"/>
    </location>
</feature>
<reference evidence="11 12" key="1">
    <citation type="submission" date="2017-02" db="EMBL/GenBank/DDBJ databases">
        <title>Draft genome sequence of a Kluyvera intermedia isolate from a patient with a pancreatic abscess.</title>
        <authorList>
            <person name="Thele R."/>
        </authorList>
    </citation>
    <scope>NUCLEOTIDE SEQUENCE [LARGE SCALE GENOMIC DNA]</scope>
    <source>
        <strain evidence="11 12">FOSA7093</strain>
    </source>
</reference>
<dbReference type="SUPFAM" id="SSF81340">
    <property type="entry name" value="Clc chloride channel"/>
    <property type="match status" value="1"/>
</dbReference>
<protein>
    <recommendedName>
        <fullName evidence="10">Putative ion-transport protein B2M27_24895</fullName>
    </recommendedName>
</protein>
<evidence type="ECO:0000256" key="5">
    <source>
        <dbReference type="ARBA" id="ARBA00022692"/>
    </source>
</evidence>
<evidence type="ECO:0000313" key="11">
    <source>
        <dbReference type="EMBL" id="ORJ47644.1"/>
    </source>
</evidence>
<dbReference type="InterPro" id="IPR022969">
    <property type="entry name" value="Chloride_channel_YfeO"/>
</dbReference>
<keyword evidence="6 10" id="KW-1133">Transmembrane helix</keyword>
<dbReference type="Proteomes" id="UP000192521">
    <property type="component" value="Unassembled WGS sequence"/>
</dbReference>
<feature type="transmembrane region" description="Helical" evidence="10">
    <location>
        <begin position="90"/>
        <end position="112"/>
    </location>
</feature>
<evidence type="ECO:0000256" key="6">
    <source>
        <dbReference type="ARBA" id="ARBA00022989"/>
    </source>
</evidence>